<accession>A0A2V3VVV7</accession>
<keyword evidence="2" id="KW-1185">Reference proteome</keyword>
<reference evidence="1 2" key="1">
    <citation type="submission" date="2018-05" db="EMBL/GenBank/DDBJ databases">
        <title>Genomic Encyclopedia of Type Strains, Phase IV (KMG-IV): sequencing the most valuable type-strain genomes for metagenomic binning, comparative biology and taxonomic classification.</title>
        <authorList>
            <person name="Goeker M."/>
        </authorList>
    </citation>
    <scope>NUCLEOTIDE SEQUENCE [LARGE SCALE GENOMIC DNA]</scope>
    <source>
        <strain evidence="1 2">DSM 28556</strain>
    </source>
</reference>
<gene>
    <name evidence="1" type="ORF">DFR56_112102</name>
</gene>
<proteinExistence type="predicted"/>
<dbReference type="Proteomes" id="UP000247978">
    <property type="component" value="Unassembled WGS sequence"/>
</dbReference>
<sequence>MVDKRDIPQNLLDSLPEHIVANNNYQQDWITDTTQFRKEFNFKESIPLKEAIKRTVKWNRKNHPKELHKEFNPSKVDYEYEDRIFQT</sequence>
<organism evidence="1 2">
    <name type="scientific">Pseudogracilibacillus auburnensis</name>
    <dbReference type="NCBI Taxonomy" id="1494959"/>
    <lineage>
        <taxon>Bacteria</taxon>
        <taxon>Bacillati</taxon>
        <taxon>Bacillota</taxon>
        <taxon>Bacilli</taxon>
        <taxon>Bacillales</taxon>
        <taxon>Bacillaceae</taxon>
        <taxon>Pseudogracilibacillus</taxon>
    </lineage>
</organism>
<name>A0A2V3VVV7_9BACI</name>
<dbReference type="EMBL" id="QJJQ01000012">
    <property type="protein sequence ID" value="PXW85124.1"/>
    <property type="molecule type" value="Genomic_DNA"/>
</dbReference>
<comment type="caution">
    <text evidence="1">The sequence shown here is derived from an EMBL/GenBank/DDBJ whole genome shotgun (WGS) entry which is preliminary data.</text>
</comment>
<protein>
    <submittedName>
        <fullName evidence="1">Uncharacterized protein</fullName>
    </submittedName>
</protein>
<evidence type="ECO:0000313" key="1">
    <source>
        <dbReference type="EMBL" id="PXW85124.1"/>
    </source>
</evidence>
<evidence type="ECO:0000313" key="2">
    <source>
        <dbReference type="Proteomes" id="UP000247978"/>
    </source>
</evidence>
<dbReference type="AlphaFoldDB" id="A0A2V3VVV7"/>
<dbReference type="OrthoDB" id="9809586at2"/>
<dbReference type="RefSeq" id="WP_110396387.1">
    <property type="nucleotide sequence ID" value="NZ_JBHUHB010000001.1"/>
</dbReference>